<gene>
    <name evidence="15" type="primary">WBGene00098448</name>
</gene>
<evidence type="ECO:0000256" key="9">
    <source>
        <dbReference type="ARBA" id="ARBA00023004"/>
    </source>
</evidence>
<feature type="binding site" evidence="13">
    <location>
        <position position="111"/>
    </location>
    <ligand>
        <name>Fe cation</name>
        <dbReference type="ChEBI" id="CHEBI:24875"/>
        <label>1</label>
    </ligand>
</feature>
<feature type="binding site" evidence="12">
    <location>
        <begin position="233"/>
        <end position="234"/>
    </location>
    <ligand>
        <name>substrate</name>
    </ligand>
</feature>
<evidence type="ECO:0000256" key="4">
    <source>
        <dbReference type="ARBA" id="ARBA00011919"/>
    </source>
</evidence>
<evidence type="ECO:0000256" key="13">
    <source>
        <dbReference type="PIRSR" id="PIRSR607828-2"/>
    </source>
</evidence>
<dbReference type="EnsemblMetazoa" id="PPA08894.1">
    <property type="protein sequence ID" value="PPA08894.1"/>
    <property type="gene ID" value="WBGene00098448"/>
</dbReference>
<dbReference type="OrthoDB" id="5151075at2759"/>
<dbReference type="GO" id="GO:0019310">
    <property type="term" value="P:inositol catabolic process"/>
    <property type="evidence" value="ECO:0000318"/>
    <property type="project" value="GO_Central"/>
</dbReference>
<feature type="binding site" evidence="13">
    <location>
        <position position="233"/>
    </location>
    <ligand>
        <name>Fe cation</name>
        <dbReference type="ChEBI" id="CHEBI:24875"/>
        <label>1</label>
    </ligand>
</feature>
<evidence type="ECO:0000256" key="6">
    <source>
        <dbReference type="ARBA" id="ARBA00022490"/>
    </source>
</evidence>
<organism evidence="15 16">
    <name type="scientific">Pristionchus pacificus</name>
    <name type="common">Parasitic nematode worm</name>
    <dbReference type="NCBI Taxonomy" id="54126"/>
    <lineage>
        <taxon>Eukaryota</taxon>
        <taxon>Metazoa</taxon>
        <taxon>Ecdysozoa</taxon>
        <taxon>Nematoda</taxon>
        <taxon>Chromadorea</taxon>
        <taxon>Rhabditida</taxon>
        <taxon>Rhabditina</taxon>
        <taxon>Diplogasteromorpha</taxon>
        <taxon>Diplogasteroidea</taxon>
        <taxon>Neodiplogasteridae</taxon>
        <taxon>Pristionchus</taxon>
    </lineage>
</organism>
<accession>A0A8R1U8A5</accession>
<evidence type="ECO:0000256" key="7">
    <source>
        <dbReference type="ARBA" id="ARBA00022723"/>
    </source>
</evidence>
<evidence type="ECO:0000256" key="2">
    <source>
        <dbReference type="ARBA" id="ARBA00005167"/>
    </source>
</evidence>
<comment type="catalytic activity">
    <reaction evidence="11 14">
        <text>myo-inositol + O2 = D-glucuronate + H2O + H(+)</text>
        <dbReference type="Rhea" id="RHEA:23696"/>
        <dbReference type="ChEBI" id="CHEBI:15377"/>
        <dbReference type="ChEBI" id="CHEBI:15378"/>
        <dbReference type="ChEBI" id="CHEBI:15379"/>
        <dbReference type="ChEBI" id="CHEBI:17268"/>
        <dbReference type="ChEBI" id="CHEBI:58720"/>
        <dbReference type="EC" id="1.13.99.1"/>
    </reaction>
</comment>
<evidence type="ECO:0000256" key="14">
    <source>
        <dbReference type="RuleBase" id="RU367039"/>
    </source>
</evidence>
<keyword evidence="8 14" id="KW-0560">Oxidoreductase</keyword>
<name>A0A2A6CAP3_PRIPA</name>
<dbReference type="GO" id="GO:0005506">
    <property type="term" value="F:iron ion binding"/>
    <property type="evidence" value="ECO:0007669"/>
    <property type="project" value="InterPro"/>
</dbReference>
<evidence type="ECO:0000313" key="16">
    <source>
        <dbReference type="Proteomes" id="UP000005239"/>
    </source>
</evidence>
<reference evidence="16" key="1">
    <citation type="journal article" date="2008" name="Nat. Genet.">
        <title>The Pristionchus pacificus genome provides a unique perspective on nematode lifestyle and parasitism.</title>
        <authorList>
            <person name="Dieterich C."/>
            <person name="Clifton S.W."/>
            <person name="Schuster L.N."/>
            <person name="Chinwalla A."/>
            <person name="Delehaunty K."/>
            <person name="Dinkelacker I."/>
            <person name="Fulton L."/>
            <person name="Fulton R."/>
            <person name="Godfrey J."/>
            <person name="Minx P."/>
            <person name="Mitreva M."/>
            <person name="Roeseler W."/>
            <person name="Tian H."/>
            <person name="Witte H."/>
            <person name="Yang S.P."/>
            <person name="Wilson R.K."/>
            <person name="Sommer R.J."/>
        </authorList>
    </citation>
    <scope>NUCLEOTIDE SEQUENCE [LARGE SCALE GENOMIC DNA]</scope>
    <source>
        <strain evidence="16">PS312</strain>
    </source>
</reference>
<dbReference type="Pfam" id="PF05153">
    <property type="entry name" value="MIOX"/>
    <property type="match status" value="1"/>
</dbReference>
<evidence type="ECO:0000256" key="11">
    <source>
        <dbReference type="ARBA" id="ARBA00048271"/>
    </source>
</evidence>
<reference evidence="15" key="2">
    <citation type="submission" date="2022-06" db="UniProtKB">
        <authorList>
            <consortium name="EnsemblMetazoa"/>
        </authorList>
    </citation>
    <scope>IDENTIFICATION</scope>
    <source>
        <strain evidence="15">PS312</strain>
    </source>
</reference>
<keyword evidence="16" id="KW-1185">Reference proteome</keyword>
<evidence type="ECO:0000256" key="12">
    <source>
        <dbReference type="PIRSR" id="PIRSR607828-1"/>
    </source>
</evidence>
<keyword evidence="7 13" id="KW-0479">Metal-binding</keyword>
<keyword evidence="9 13" id="KW-0408">Iron</keyword>
<keyword evidence="6 14" id="KW-0963">Cytoplasm</keyword>
<dbReference type="EC" id="1.13.99.1" evidence="4 14"/>
<feature type="binding site" evidence="12">
    <location>
        <position position="39"/>
    </location>
    <ligand>
        <name>substrate</name>
    </ligand>
</feature>
<comment type="cofactor">
    <cofactor evidence="13 14">
        <name>Fe cation</name>
        <dbReference type="ChEBI" id="CHEBI:24875"/>
    </cofactor>
    <text evidence="13 14">Binds 2 iron ions per subunit.</text>
</comment>
<feature type="binding site" evidence="13">
    <location>
        <position position="137"/>
    </location>
    <ligand>
        <name>Fe cation</name>
        <dbReference type="ChEBI" id="CHEBI:24875"/>
        <label>1</label>
    </ligand>
</feature>
<feature type="binding site" evidence="12">
    <location>
        <begin position="154"/>
        <end position="155"/>
    </location>
    <ligand>
        <name>substrate</name>
    </ligand>
</feature>
<feature type="binding site" evidence="12">
    <location>
        <begin position="98"/>
        <end position="100"/>
    </location>
    <ligand>
        <name>substrate</name>
    </ligand>
</feature>
<protein>
    <recommendedName>
        <fullName evidence="5 14">Inositol oxygenase</fullName>
        <ecNumber evidence="4 14">1.13.99.1</ecNumber>
    </recommendedName>
    <alternativeName>
        <fullName evidence="10 14">Myo-inositol oxygenase</fullName>
    </alternativeName>
</protein>
<comment type="pathway">
    <text evidence="2 14">Polyol metabolism; myo-inositol degradation into D-glucuronate; D-glucuronate from myo-inositol: step 1/1.</text>
</comment>
<feature type="binding site" evidence="12">
    <location>
        <position position="140"/>
    </location>
    <ligand>
        <name>substrate</name>
    </ligand>
</feature>
<dbReference type="Proteomes" id="UP000005239">
    <property type="component" value="Unassembled WGS sequence"/>
</dbReference>
<accession>A0A2A6CAP3</accession>
<dbReference type="SUPFAM" id="SSF109604">
    <property type="entry name" value="HD-domain/PDEase-like"/>
    <property type="match status" value="1"/>
</dbReference>
<dbReference type="InterPro" id="IPR007828">
    <property type="entry name" value="Inositol_oxygenase"/>
</dbReference>
<evidence type="ECO:0000256" key="5">
    <source>
        <dbReference type="ARBA" id="ARBA00019269"/>
    </source>
</evidence>
<feature type="binding site" evidence="13">
    <location>
        <position position="136"/>
    </location>
    <ligand>
        <name>Fe cation</name>
        <dbReference type="ChEBI" id="CHEBI:24875"/>
        <label>1</label>
    </ligand>
</feature>
<comment type="subcellular location">
    <subcellularLocation>
        <location evidence="1 14">Cytoplasm</location>
    </subcellularLocation>
</comment>
<evidence type="ECO:0000256" key="3">
    <source>
        <dbReference type="ARBA" id="ARBA00005286"/>
    </source>
</evidence>
<comment type="similarity">
    <text evidence="3 14">Belongs to the myo-inositol oxygenase family.</text>
</comment>
<feature type="binding site" evidence="13">
    <location>
        <position position="266"/>
    </location>
    <ligand>
        <name>Fe cation</name>
        <dbReference type="ChEBI" id="CHEBI:24875"/>
        <label>1</label>
    </ligand>
</feature>
<dbReference type="PANTHER" id="PTHR12588">
    <property type="entry name" value="MYOINOSITOL OXYGENASE"/>
    <property type="match status" value="1"/>
</dbReference>
<evidence type="ECO:0000256" key="8">
    <source>
        <dbReference type="ARBA" id="ARBA00023002"/>
    </source>
</evidence>
<sequence length="298" mass="34908">MDRGKKEEGGVSYHFYLLISTMKIDTNNPSYESDGKRYRIYDEDPQDRIQKRVKMHYEKQHTLQTVDFVKGMHKKWLGFSHANMTIMECLELLSGFLDESDPDVDEPNLLHAYQTAERLRVAFPDKPWMHLAGLVHDLGKVLSMWGEEQFAVTGDTYPVGCAPSETIVYGLKSFEHCTDLKDDRYNTEYGIYTANCGLEKLMMAWGHDEYMYQVLVNHRSTLPEEALYAIRFHSFYPYHSHDAYRHLSNEKDEEMMHAIKMLNQCDLYSKSDGELKMDELKPYYQSLIDEYCPGKIAW</sequence>
<evidence type="ECO:0000313" key="15">
    <source>
        <dbReference type="EnsemblMetazoa" id="PPA08894.1"/>
    </source>
</evidence>
<dbReference type="GO" id="GO:0005737">
    <property type="term" value="C:cytoplasm"/>
    <property type="evidence" value="ECO:0007669"/>
    <property type="project" value="UniProtKB-SubCell"/>
</dbReference>
<dbReference type="PANTHER" id="PTHR12588:SF0">
    <property type="entry name" value="INOSITOL OXYGENASE"/>
    <property type="match status" value="1"/>
</dbReference>
<proteinExistence type="inferred from homology"/>
<dbReference type="AlphaFoldDB" id="A0A2A6CAP3"/>
<dbReference type="GO" id="GO:0050113">
    <property type="term" value="F:inositol oxygenase activity"/>
    <property type="evidence" value="ECO:0000318"/>
    <property type="project" value="GO_Central"/>
</dbReference>
<feature type="binding site" evidence="13">
    <location>
        <position position="207"/>
    </location>
    <ligand>
        <name>Fe cation</name>
        <dbReference type="ChEBI" id="CHEBI:24875"/>
        <label>1</label>
    </ligand>
</feature>
<evidence type="ECO:0000256" key="10">
    <source>
        <dbReference type="ARBA" id="ARBA00029668"/>
    </source>
</evidence>
<evidence type="ECO:0000256" key="1">
    <source>
        <dbReference type="ARBA" id="ARBA00004496"/>
    </source>
</evidence>